<proteinExistence type="predicted"/>
<comment type="caution">
    <text evidence="1">The sequence shown here is derived from an EMBL/GenBank/DDBJ whole genome shotgun (WGS) entry which is preliminary data.</text>
</comment>
<reference evidence="1" key="1">
    <citation type="submission" date="2019-08" db="EMBL/GenBank/DDBJ databases">
        <authorList>
            <person name="Kucharzyk K."/>
            <person name="Murdoch R.W."/>
            <person name="Higgins S."/>
            <person name="Loffler F."/>
        </authorList>
    </citation>
    <scope>NUCLEOTIDE SEQUENCE</scope>
</reference>
<gene>
    <name evidence="1" type="ORF">SDC9_40573</name>
</gene>
<evidence type="ECO:0000313" key="1">
    <source>
        <dbReference type="EMBL" id="MPL94420.1"/>
    </source>
</evidence>
<protein>
    <submittedName>
        <fullName evidence="1">Uncharacterized protein</fullName>
    </submittedName>
</protein>
<dbReference type="EMBL" id="VSSQ01000427">
    <property type="protein sequence ID" value="MPL94420.1"/>
    <property type="molecule type" value="Genomic_DNA"/>
</dbReference>
<name>A0A644VT81_9ZZZZ</name>
<dbReference type="AlphaFoldDB" id="A0A644VT81"/>
<sequence>MLSPHQEKYLAWALTRKRNSSDEEKFTGVLTEAKVDLNPHQIEAALFAFKSPLSRGAILADEVYL</sequence>
<accession>A0A644VT81</accession>
<organism evidence="1">
    <name type="scientific">bioreactor metagenome</name>
    <dbReference type="NCBI Taxonomy" id="1076179"/>
    <lineage>
        <taxon>unclassified sequences</taxon>
        <taxon>metagenomes</taxon>
        <taxon>ecological metagenomes</taxon>
    </lineage>
</organism>